<dbReference type="STRING" id="436010.A0A165YMA4"/>
<reference evidence="1 2" key="1">
    <citation type="journal article" date="2016" name="Mol. Biol. Evol.">
        <title>Comparative Genomics of Early-Diverging Mushroom-Forming Fungi Provides Insights into the Origins of Lignocellulose Decay Capabilities.</title>
        <authorList>
            <person name="Nagy L.G."/>
            <person name="Riley R."/>
            <person name="Tritt A."/>
            <person name="Adam C."/>
            <person name="Daum C."/>
            <person name="Floudas D."/>
            <person name="Sun H."/>
            <person name="Yadav J.S."/>
            <person name="Pangilinan J."/>
            <person name="Larsson K.H."/>
            <person name="Matsuura K."/>
            <person name="Barry K."/>
            <person name="Labutti K."/>
            <person name="Kuo R."/>
            <person name="Ohm R.A."/>
            <person name="Bhattacharya S.S."/>
            <person name="Shirouzu T."/>
            <person name="Yoshinaga Y."/>
            <person name="Martin F.M."/>
            <person name="Grigoriev I.V."/>
            <person name="Hibbett D.S."/>
        </authorList>
    </citation>
    <scope>NUCLEOTIDE SEQUENCE [LARGE SCALE GENOMIC DNA]</scope>
    <source>
        <strain evidence="1 2">CBS 109695</strain>
    </source>
</reference>
<keyword evidence="2" id="KW-1185">Reference proteome</keyword>
<dbReference type="AlphaFoldDB" id="A0A165YMA4"/>
<sequence length="136" mass="15100">MYLTFQAFPLIFAKHGFSAEQTGMTFLGIGVGVVGAICRTPFWNRCVSVAFLSFPCCLFFCRFERELATQDQAILERQTLRFNGRPSPKARLYMGHVEKILAPTGLFAPACTTCTFVPCVSPSSFPPENSPCPLYL</sequence>
<organism evidence="1 2">
    <name type="scientific">Athelia psychrophila</name>
    <dbReference type="NCBI Taxonomy" id="1759441"/>
    <lineage>
        <taxon>Eukaryota</taxon>
        <taxon>Fungi</taxon>
        <taxon>Dikarya</taxon>
        <taxon>Basidiomycota</taxon>
        <taxon>Agaricomycotina</taxon>
        <taxon>Agaricomycetes</taxon>
        <taxon>Agaricomycetidae</taxon>
        <taxon>Atheliales</taxon>
        <taxon>Atheliaceae</taxon>
        <taxon>Athelia</taxon>
    </lineage>
</organism>
<gene>
    <name evidence="1" type="ORF">FIBSPDRAFT_231655</name>
</gene>
<dbReference type="Proteomes" id="UP000076532">
    <property type="component" value="Unassembled WGS sequence"/>
</dbReference>
<dbReference type="OrthoDB" id="3561359at2759"/>
<accession>A0A165YMA4</accession>
<evidence type="ECO:0000313" key="1">
    <source>
        <dbReference type="EMBL" id="KZP09716.1"/>
    </source>
</evidence>
<dbReference type="EMBL" id="KV417694">
    <property type="protein sequence ID" value="KZP09716.1"/>
    <property type="molecule type" value="Genomic_DNA"/>
</dbReference>
<protein>
    <submittedName>
        <fullName evidence="1">Uncharacterized protein</fullName>
    </submittedName>
</protein>
<name>A0A165YMA4_9AGAM</name>
<proteinExistence type="predicted"/>
<evidence type="ECO:0000313" key="2">
    <source>
        <dbReference type="Proteomes" id="UP000076532"/>
    </source>
</evidence>